<dbReference type="CDD" id="cd18140">
    <property type="entry name" value="HLD_clamp_RFC"/>
    <property type="match status" value="1"/>
</dbReference>
<dbReference type="FunFam" id="1.20.272.10:FF:000007">
    <property type="entry name" value="Replication factor C subunit 4"/>
    <property type="match status" value="1"/>
</dbReference>
<accession>A0A6A6XAF3</accession>
<evidence type="ECO:0000256" key="2">
    <source>
        <dbReference type="ARBA" id="ARBA00005378"/>
    </source>
</evidence>
<dbReference type="CDD" id="cd00009">
    <property type="entry name" value="AAA"/>
    <property type="match status" value="1"/>
</dbReference>
<protein>
    <submittedName>
        <fullName evidence="9">P-loop containing nucleoside triphosphate hydrolase protein</fullName>
    </submittedName>
</protein>
<name>A0A6A6XAF3_9PLEO</name>
<keyword evidence="10" id="KW-1185">Reference proteome</keyword>
<dbReference type="Gene3D" id="1.20.272.10">
    <property type="match status" value="1"/>
</dbReference>
<dbReference type="InterPro" id="IPR008921">
    <property type="entry name" value="DNA_pol3_clamp-load_cplx_C"/>
</dbReference>
<organism evidence="9 10">
    <name type="scientific">Melanomma pulvis-pyrius CBS 109.77</name>
    <dbReference type="NCBI Taxonomy" id="1314802"/>
    <lineage>
        <taxon>Eukaryota</taxon>
        <taxon>Fungi</taxon>
        <taxon>Dikarya</taxon>
        <taxon>Ascomycota</taxon>
        <taxon>Pezizomycotina</taxon>
        <taxon>Dothideomycetes</taxon>
        <taxon>Pleosporomycetidae</taxon>
        <taxon>Pleosporales</taxon>
        <taxon>Melanommataceae</taxon>
        <taxon>Melanomma</taxon>
    </lineage>
</organism>
<feature type="domain" description="AAA+ ATPase" evidence="8">
    <location>
        <begin position="61"/>
        <end position="193"/>
    </location>
</feature>
<sequence length="353" mass="38991">MAKAESSKAAARNGVKPNPNPAGGANYELPWVEKYRPVFLDDVVGNTETIERLKIIAKDGNMPHVIISGMPGIGKTTSILCLARQMLGDAYKEAVLELNASDERGIDVVRNRIKGFAQKKVTLPPGRQKLVILDEADSMTSGAQQALRRTMEIYSATTRFAFACNQSNKIIEPLQSRCAILRYARLTDAQVVRRVVQICDAEQVQYSDDGIAALVFSAEGDMRQAINNLQSTHAGFGFVNGDNVFRVVDSPHPIKVQAMIKACHECRVDDALTALKELWDLGYSCHDIISTMFRVTKSVDSLSEHAKLEFIKEIGFTHMRILEGVQTLLQLSGCVARLSKINMKPHLFVISSK</sequence>
<dbReference type="SUPFAM" id="SSF48019">
    <property type="entry name" value="post-AAA+ oligomerization domain-like"/>
    <property type="match status" value="1"/>
</dbReference>
<dbReference type="GO" id="GO:0031390">
    <property type="term" value="C:Ctf18 RFC-like complex"/>
    <property type="evidence" value="ECO:0007669"/>
    <property type="project" value="TreeGrafter"/>
</dbReference>
<dbReference type="SUPFAM" id="SSF52540">
    <property type="entry name" value="P-loop containing nucleoside triphosphate hydrolases"/>
    <property type="match status" value="1"/>
</dbReference>
<dbReference type="Proteomes" id="UP000799757">
    <property type="component" value="Unassembled WGS sequence"/>
</dbReference>
<dbReference type="GO" id="GO:0005663">
    <property type="term" value="C:DNA replication factor C complex"/>
    <property type="evidence" value="ECO:0007669"/>
    <property type="project" value="TreeGrafter"/>
</dbReference>
<dbReference type="Gene3D" id="3.40.50.300">
    <property type="entry name" value="P-loop containing nucleotide triphosphate hydrolases"/>
    <property type="match status" value="1"/>
</dbReference>
<dbReference type="FunFam" id="3.40.50.300:FF:000107">
    <property type="entry name" value="Replication factor C subunit 4"/>
    <property type="match status" value="1"/>
</dbReference>
<dbReference type="GO" id="GO:0031391">
    <property type="term" value="C:Elg1 RFC-like complex"/>
    <property type="evidence" value="ECO:0007669"/>
    <property type="project" value="TreeGrafter"/>
</dbReference>
<comment type="similarity">
    <text evidence="2">Belongs to the activator 1 small subunits family.</text>
</comment>
<keyword evidence="6" id="KW-0539">Nucleus</keyword>
<dbReference type="GO" id="GO:0006271">
    <property type="term" value="P:DNA strand elongation involved in DNA replication"/>
    <property type="evidence" value="ECO:0007669"/>
    <property type="project" value="UniProtKB-ARBA"/>
</dbReference>
<dbReference type="FunFam" id="1.10.8.60:FF:000012">
    <property type="entry name" value="Replication factor C subunit 4"/>
    <property type="match status" value="1"/>
</dbReference>
<dbReference type="InterPro" id="IPR047854">
    <property type="entry name" value="RFC_lid"/>
</dbReference>
<evidence type="ECO:0000313" key="10">
    <source>
        <dbReference type="Proteomes" id="UP000799757"/>
    </source>
</evidence>
<evidence type="ECO:0000256" key="4">
    <source>
        <dbReference type="ARBA" id="ARBA00022741"/>
    </source>
</evidence>
<dbReference type="PANTHER" id="PTHR11669">
    <property type="entry name" value="REPLICATION FACTOR C / DNA POLYMERASE III GAMMA-TAU SUBUNIT"/>
    <property type="match status" value="1"/>
</dbReference>
<keyword evidence="9" id="KW-0378">Hydrolase</keyword>
<dbReference type="GO" id="GO:0003677">
    <property type="term" value="F:DNA binding"/>
    <property type="evidence" value="ECO:0007669"/>
    <property type="project" value="InterPro"/>
</dbReference>
<dbReference type="InterPro" id="IPR003593">
    <property type="entry name" value="AAA+_ATPase"/>
</dbReference>
<dbReference type="InterPro" id="IPR013748">
    <property type="entry name" value="Rep_factorC_C"/>
</dbReference>
<dbReference type="GO" id="GO:0005524">
    <property type="term" value="F:ATP binding"/>
    <property type="evidence" value="ECO:0007669"/>
    <property type="project" value="UniProtKB-KW"/>
</dbReference>
<dbReference type="GO" id="GO:0031389">
    <property type="term" value="C:Rad17 RFC-like complex"/>
    <property type="evidence" value="ECO:0007669"/>
    <property type="project" value="TreeGrafter"/>
</dbReference>
<dbReference type="GO" id="GO:0006281">
    <property type="term" value="P:DNA repair"/>
    <property type="evidence" value="ECO:0007669"/>
    <property type="project" value="TreeGrafter"/>
</dbReference>
<gene>
    <name evidence="9" type="ORF">K505DRAFT_276891</name>
</gene>
<dbReference type="PANTHER" id="PTHR11669:SF5">
    <property type="entry name" value="REPLICATION FACTOR C SUBUNIT 2"/>
    <property type="match status" value="1"/>
</dbReference>
<dbReference type="EMBL" id="MU001924">
    <property type="protein sequence ID" value="KAF2793530.1"/>
    <property type="molecule type" value="Genomic_DNA"/>
</dbReference>
<dbReference type="InterPro" id="IPR027417">
    <property type="entry name" value="P-loop_NTPase"/>
</dbReference>
<dbReference type="OrthoDB" id="4199794at2759"/>
<evidence type="ECO:0000313" key="9">
    <source>
        <dbReference type="EMBL" id="KAF2793530.1"/>
    </source>
</evidence>
<evidence type="ECO:0000256" key="3">
    <source>
        <dbReference type="ARBA" id="ARBA00022705"/>
    </source>
</evidence>
<comment type="subcellular location">
    <subcellularLocation>
        <location evidence="1">Nucleus</location>
    </subcellularLocation>
</comment>
<reference evidence="9" key="1">
    <citation type="journal article" date="2020" name="Stud. Mycol.">
        <title>101 Dothideomycetes genomes: a test case for predicting lifestyles and emergence of pathogens.</title>
        <authorList>
            <person name="Haridas S."/>
            <person name="Albert R."/>
            <person name="Binder M."/>
            <person name="Bloem J."/>
            <person name="Labutti K."/>
            <person name="Salamov A."/>
            <person name="Andreopoulos B."/>
            <person name="Baker S."/>
            <person name="Barry K."/>
            <person name="Bills G."/>
            <person name="Bluhm B."/>
            <person name="Cannon C."/>
            <person name="Castanera R."/>
            <person name="Culley D."/>
            <person name="Daum C."/>
            <person name="Ezra D."/>
            <person name="Gonzalez J."/>
            <person name="Henrissat B."/>
            <person name="Kuo A."/>
            <person name="Liang C."/>
            <person name="Lipzen A."/>
            <person name="Lutzoni F."/>
            <person name="Magnuson J."/>
            <person name="Mondo S."/>
            <person name="Nolan M."/>
            <person name="Ohm R."/>
            <person name="Pangilinan J."/>
            <person name="Park H.-J."/>
            <person name="Ramirez L."/>
            <person name="Alfaro M."/>
            <person name="Sun H."/>
            <person name="Tritt A."/>
            <person name="Yoshinaga Y."/>
            <person name="Zwiers L.-H."/>
            <person name="Turgeon B."/>
            <person name="Goodwin S."/>
            <person name="Spatafora J."/>
            <person name="Crous P."/>
            <person name="Grigoriev I."/>
        </authorList>
    </citation>
    <scope>NUCLEOTIDE SEQUENCE</scope>
    <source>
        <strain evidence="9">CBS 109.77</strain>
    </source>
</reference>
<evidence type="ECO:0000256" key="5">
    <source>
        <dbReference type="ARBA" id="ARBA00022840"/>
    </source>
</evidence>
<evidence type="ECO:0000256" key="6">
    <source>
        <dbReference type="ARBA" id="ARBA00023242"/>
    </source>
</evidence>
<keyword evidence="5" id="KW-0067">ATP-binding</keyword>
<dbReference type="GO" id="GO:0016887">
    <property type="term" value="F:ATP hydrolysis activity"/>
    <property type="evidence" value="ECO:0007669"/>
    <property type="project" value="InterPro"/>
</dbReference>
<dbReference type="InterPro" id="IPR050238">
    <property type="entry name" value="DNA_Rep/Repair_Clamp_Loader"/>
</dbReference>
<dbReference type="NCBIfam" id="NF001679">
    <property type="entry name" value="PRK00440.1"/>
    <property type="match status" value="1"/>
</dbReference>
<keyword evidence="4" id="KW-0547">Nucleotide-binding</keyword>
<dbReference type="Gene3D" id="1.10.8.60">
    <property type="match status" value="1"/>
</dbReference>
<evidence type="ECO:0000259" key="8">
    <source>
        <dbReference type="SMART" id="SM00382"/>
    </source>
</evidence>
<dbReference type="InterPro" id="IPR003959">
    <property type="entry name" value="ATPase_AAA_core"/>
</dbReference>
<dbReference type="AlphaFoldDB" id="A0A6A6XAF3"/>
<dbReference type="Pfam" id="PF00004">
    <property type="entry name" value="AAA"/>
    <property type="match status" value="1"/>
</dbReference>
<evidence type="ECO:0000256" key="1">
    <source>
        <dbReference type="ARBA" id="ARBA00004123"/>
    </source>
</evidence>
<dbReference type="GO" id="GO:0003689">
    <property type="term" value="F:DNA clamp loader activity"/>
    <property type="evidence" value="ECO:0007669"/>
    <property type="project" value="TreeGrafter"/>
</dbReference>
<dbReference type="SMART" id="SM00382">
    <property type="entry name" value="AAA"/>
    <property type="match status" value="1"/>
</dbReference>
<evidence type="ECO:0000256" key="7">
    <source>
        <dbReference type="SAM" id="MobiDB-lite"/>
    </source>
</evidence>
<proteinExistence type="inferred from homology"/>
<keyword evidence="3" id="KW-0235">DNA replication</keyword>
<dbReference type="Pfam" id="PF08542">
    <property type="entry name" value="Rep_fac_C"/>
    <property type="match status" value="1"/>
</dbReference>
<feature type="region of interest" description="Disordered" evidence="7">
    <location>
        <begin position="1"/>
        <end position="23"/>
    </location>
</feature>